<dbReference type="EMBL" id="RZUI01000006">
    <property type="protein sequence ID" value="KAA8830216.1"/>
    <property type="molecule type" value="Genomic_DNA"/>
</dbReference>
<reference evidence="1 2" key="1">
    <citation type="journal article" date="2019" name="Syst. Appl. Microbiol.">
        <title>Characterization of Bifidobacterium species in feaces of the Egyptian fruit bat: Description of B. vespertilionis sp. nov. and B. rousetti sp. nov.</title>
        <authorList>
            <person name="Modesto M."/>
            <person name="Satti M."/>
            <person name="Watanabe K."/>
            <person name="Puglisi E."/>
            <person name="Morelli L."/>
            <person name="Huang C.-H."/>
            <person name="Liou J.-S."/>
            <person name="Miyashita M."/>
            <person name="Tamura T."/>
            <person name="Saito S."/>
            <person name="Mori K."/>
            <person name="Huang L."/>
            <person name="Sciavilla P."/>
            <person name="Sandri C."/>
            <person name="Spiezio C."/>
            <person name="Vitali F."/>
            <person name="Cavalieri D."/>
            <person name="Perpetuini G."/>
            <person name="Tofalo R."/>
            <person name="Bonetti A."/>
            <person name="Arita M."/>
            <person name="Mattarelli P."/>
        </authorList>
    </citation>
    <scope>NUCLEOTIDE SEQUENCE [LARGE SCALE GENOMIC DNA]</scope>
    <source>
        <strain evidence="1 2">RST7</strain>
    </source>
</reference>
<accession>A0A5M9ZRD4</accession>
<dbReference type="Proteomes" id="UP000412028">
    <property type="component" value="Unassembled WGS sequence"/>
</dbReference>
<sequence>MAENGLRWLYAYSLPRGLARNAELCLFLILCRGFPWIMPPDLLYKRFVAARFVLIDMLIVAGNAK</sequence>
<gene>
    <name evidence="1" type="ORF">EMO89_06045</name>
</gene>
<evidence type="ECO:0000313" key="1">
    <source>
        <dbReference type="EMBL" id="KAA8830216.1"/>
    </source>
</evidence>
<comment type="caution">
    <text evidence="1">The sequence shown here is derived from an EMBL/GenBank/DDBJ whole genome shotgun (WGS) entry which is preliminary data.</text>
</comment>
<dbReference type="AlphaFoldDB" id="A0A5M9ZRD4"/>
<evidence type="ECO:0000313" key="2">
    <source>
        <dbReference type="Proteomes" id="UP000412028"/>
    </source>
</evidence>
<dbReference type="RefSeq" id="WP_150381311.1">
    <property type="nucleotide sequence ID" value="NZ_RZUI01000006.1"/>
</dbReference>
<proteinExistence type="predicted"/>
<name>A0A5M9ZRD4_9BIFI</name>
<organism evidence="1 2">
    <name type="scientific">Bifidobacterium tissieri</name>
    <dbReference type="NCBI Taxonomy" id="1630162"/>
    <lineage>
        <taxon>Bacteria</taxon>
        <taxon>Bacillati</taxon>
        <taxon>Actinomycetota</taxon>
        <taxon>Actinomycetes</taxon>
        <taxon>Bifidobacteriales</taxon>
        <taxon>Bifidobacteriaceae</taxon>
        <taxon>Bifidobacterium</taxon>
    </lineage>
</organism>
<protein>
    <submittedName>
        <fullName evidence="1">Uncharacterized protein</fullName>
    </submittedName>
</protein>